<organism evidence="2 3">
    <name type="scientific">Phocaeicola vulgatus</name>
    <name type="common">Bacteroides vulgatus</name>
    <dbReference type="NCBI Taxonomy" id="821"/>
    <lineage>
        <taxon>Bacteria</taxon>
        <taxon>Pseudomonadati</taxon>
        <taxon>Bacteroidota</taxon>
        <taxon>Bacteroidia</taxon>
        <taxon>Bacteroidales</taxon>
        <taxon>Bacteroidaceae</taxon>
        <taxon>Phocaeicola</taxon>
    </lineage>
</organism>
<evidence type="ECO:0000313" key="2">
    <source>
        <dbReference type="EMBL" id="RGM39470.1"/>
    </source>
</evidence>
<keyword evidence="1" id="KW-0472">Membrane</keyword>
<dbReference type="EMBL" id="QSTG01000049">
    <property type="protein sequence ID" value="RGM39470.1"/>
    <property type="molecule type" value="Genomic_DNA"/>
</dbReference>
<feature type="transmembrane region" description="Helical" evidence="1">
    <location>
        <begin position="12"/>
        <end position="41"/>
    </location>
</feature>
<keyword evidence="1" id="KW-0812">Transmembrane</keyword>
<comment type="caution">
    <text evidence="2">The sequence shown here is derived from an EMBL/GenBank/DDBJ whole genome shotgun (WGS) entry which is preliminary data.</text>
</comment>
<proteinExistence type="predicted"/>
<sequence length="63" mass="7706">MFVFYGRFHILCLIRLLLVTVFANLIVFFQLLLIILCQWFLFQCFSPNVRNHTQLSYFKYQPK</sequence>
<evidence type="ECO:0000256" key="1">
    <source>
        <dbReference type="SAM" id="Phobius"/>
    </source>
</evidence>
<reference evidence="2 3" key="1">
    <citation type="submission" date="2018-08" db="EMBL/GenBank/DDBJ databases">
        <title>A genome reference for cultivated species of the human gut microbiota.</title>
        <authorList>
            <person name="Zou Y."/>
            <person name="Xue W."/>
            <person name="Luo G."/>
        </authorList>
    </citation>
    <scope>NUCLEOTIDE SEQUENCE [LARGE SCALE GENOMIC DNA]</scope>
    <source>
        <strain evidence="2 3">OM08-13BH</strain>
    </source>
</reference>
<dbReference type="AlphaFoldDB" id="A0A396FC36"/>
<keyword evidence="1" id="KW-1133">Transmembrane helix</keyword>
<evidence type="ECO:0000313" key="3">
    <source>
        <dbReference type="Proteomes" id="UP000261003"/>
    </source>
</evidence>
<name>A0A396FC36_PHOVU</name>
<accession>A0A396FC36</accession>
<dbReference type="Proteomes" id="UP000261003">
    <property type="component" value="Unassembled WGS sequence"/>
</dbReference>
<gene>
    <name evidence="2" type="ORF">DXC16_20310</name>
</gene>
<protein>
    <submittedName>
        <fullName evidence="2">Uncharacterized protein</fullName>
    </submittedName>
</protein>